<dbReference type="SUPFAM" id="SSF54928">
    <property type="entry name" value="RNA-binding domain, RBD"/>
    <property type="match status" value="1"/>
</dbReference>
<protein>
    <submittedName>
        <fullName evidence="4">RNA-binding protein</fullName>
    </submittedName>
</protein>
<evidence type="ECO:0000259" key="3">
    <source>
        <dbReference type="PROSITE" id="PS50102"/>
    </source>
</evidence>
<dbReference type="InterPro" id="IPR048289">
    <property type="entry name" value="RRM2_NsCP33-like"/>
</dbReference>
<sequence>MATNIYVGNLPWSTTDDELSAMFQQFGAVTRAQVVMDRETGRSRGFGFVEMANENEAQAAIAALNEQAINGRPLTVNVAKPREGGGGGGGGRGGYGGGGGGGRRGGGGGGGYGGGGGGGYGGGYGGGGGGGYGGDRY</sequence>
<evidence type="ECO:0000256" key="1">
    <source>
        <dbReference type="ARBA" id="ARBA00022884"/>
    </source>
</evidence>
<dbReference type="InterPro" id="IPR052462">
    <property type="entry name" value="SLIRP/GR-RBP-like"/>
</dbReference>
<dbReference type="Pfam" id="PF00076">
    <property type="entry name" value="RRM_1"/>
    <property type="match status" value="1"/>
</dbReference>
<dbReference type="RefSeq" id="WP_210659134.1">
    <property type="nucleotide sequence ID" value="NZ_JAGKQQ010000001.1"/>
</dbReference>
<accession>A0ABS5BYJ0</accession>
<dbReference type="InterPro" id="IPR035979">
    <property type="entry name" value="RBD_domain_sf"/>
</dbReference>
<dbReference type="EMBL" id="JAGKQQ010000001">
    <property type="protein sequence ID" value="MBP3958807.1"/>
    <property type="molecule type" value="Genomic_DNA"/>
</dbReference>
<proteinExistence type="predicted"/>
<feature type="domain" description="RRM" evidence="3">
    <location>
        <begin position="3"/>
        <end position="81"/>
    </location>
</feature>
<dbReference type="InterPro" id="IPR012677">
    <property type="entry name" value="Nucleotide-bd_a/b_plait_sf"/>
</dbReference>
<gene>
    <name evidence="4" type="ORF">J8F10_26475</name>
</gene>
<organism evidence="4 5">
    <name type="scientific">Gemmata palustris</name>
    <dbReference type="NCBI Taxonomy" id="2822762"/>
    <lineage>
        <taxon>Bacteria</taxon>
        <taxon>Pseudomonadati</taxon>
        <taxon>Planctomycetota</taxon>
        <taxon>Planctomycetia</taxon>
        <taxon>Gemmatales</taxon>
        <taxon>Gemmataceae</taxon>
        <taxon>Gemmata</taxon>
    </lineage>
</organism>
<evidence type="ECO:0000313" key="5">
    <source>
        <dbReference type="Proteomes" id="UP000676565"/>
    </source>
</evidence>
<keyword evidence="1" id="KW-0694">RNA-binding</keyword>
<name>A0ABS5BYJ0_9BACT</name>
<keyword evidence="5" id="KW-1185">Reference proteome</keyword>
<dbReference type="CDD" id="cd21608">
    <property type="entry name" value="RRM2_NsCP33_like"/>
    <property type="match status" value="1"/>
</dbReference>
<dbReference type="Gene3D" id="3.30.70.330">
    <property type="match status" value="1"/>
</dbReference>
<dbReference type="Proteomes" id="UP000676565">
    <property type="component" value="Unassembled WGS sequence"/>
</dbReference>
<comment type="caution">
    <text evidence="4">The sequence shown here is derived from an EMBL/GenBank/DDBJ whole genome shotgun (WGS) entry which is preliminary data.</text>
</comment>
<dbReference type="InterPro" id="IPR000504">
    <property type="entry name" value="RRM_dom"/>
</dbReference>
<evidence type="ECO:0000256" key="2">
    <source>
        <dbReference type="SAM" id="MobiDB-lite"/>
    </source>
</evidence>
<dbReference type="SMART" id="SM00360">
    <property type="entry name" value="RRM"/>
    <property type="match status" value="1"/>
</dbReference>
<feature type="region of interest" description="Disordered" evidence="2">
    <location>
        <begin position="77"/>
        <end position="112"/>
    </location>
</feature>
<dbReference type="PROSITE" id="PS50102">
    <property type="entry name" value="RRM"/>
    <property type="match status" value="1"/>
</dbReference>
<dbReference type="PANTHER" id="PTHR48027">
    <property type="entry name" value="HETEROGENEOUS NUCLEAR RIBONUCLEOPROTEIN 87F-RELATED"/>
    <property type="match status" value="1"/>
</dbReference>
<feature type="compositionally biased region" description="Gly residues" evidence="2">
    <location>
        <begin position="84"/>
        <end position="112"/>
    </location>
</feature>
<reference evidence="4 5" key="1">
    <citation type="submission" date="2021-04" db="EMBL/GenBank/DDBJ databases">
        <authorList>
            <person name="Ivanova A."/>
        </authorList>
    </citation>
    <scope>NUCLEOTIDE SEQUENCE [LARGE SCALE GENOMIC DNA]</scope>
    <source>
        <strain evidence="4 5">G18</strain>
    </source>
</reference>
<evidence type="ECO:0000313" key="4">
    <source>
        <dbReference type="EMBL" id="MBP3958807.1"/>
    </source>
</evidence>